<keyword evidence="4" id="KW-1185">Reference proteome</keyword>
<name>A0A493TXZ9_ANAPP</name>
<organism evidence="3 4">
    <name type="scientific">Anas platyrhynchos platyrhynchos</name>
    <name type="common">Northern mallard</name>
    <dbReference type="NCBI Taxonomy" id="8840"/>
    <lineage>
        <taxon>Eukaryota</taxon>
        <taxon>Metazoa</taxon>
        <taxon>Chordata</taxon>
        <taxon>Craniata</taxon>
        <taxon>Vertebrata</taxon>
        <taxon>Euteleostomi</taxon>
        <taxon>Archelosauria</taxon>
        <taxon>Archosauria</taxon>
        <taxon>Dinosauria</taxon>
        <taxon>Saurischia</taxon>
        <taxon>Theropoda</taxon>
        <taxon>Coelurosauria</taxon>
        <taxon>Aves</taxon>
        <taxon>Neognathae</taxon>
        <taxon>Galloanserae</taxon>
        <taxon>Anseriformes</taxon>
        <taxon>Anatidae</taxon>
        <taxon>Anatinae</taxon>
        <taxon>Anas</taxon>
    </lineage>
</organism>
<dbReference type="GeneTree" id="ENSGT00390000011725"/>
<keyword evidence="1" id="KW-0712">Selenocysteine</keyword>
<evidence type="ECO:0000313" key="4">
    <source>
        <dbReference type="Proteomes" id="UP000016666"/>
    </source>
</evidence>
<keyword evidence="1" id="KW-0676">Redox-active center</keyword>
<comment type="similarity">
    <text evidence="1">Belongs to the SelWTH family. Selenoprotein T subfamily.</text>
</comment>
<reference evidence="3" key="3">
    <citation type="submission" date="2025-09" db="UniProtKB">
        <authorList>
            <consortium name="Ensembl"/>
        </authorList>
    </citation>
    <scope>IDENTIFICATION</scope>
</reference>
<dbReference type="PANTHER" id="PTHR13544">
    <property type="entry name" value="SELENOPROTEIN T"/>
    <property type="match status" value="1"/>
</dbReference>
<dbReference type="GO" id="GO:0005789">
    <property type="term" value="C:endoplasmic reticulum membrane"/>
    <property type="evidence" value="ECO:0007669"/>
    <property type="project" value="TreeGrafter"/>
</dbReference>
<evidence type="ECO:0000256" key="2">
    <source>
        <dbReference type="SAM" id="Phobius"/>
    </source>
</evidence>
<proteinExistence type="inferred from homology"/>
<dbReference type="PANTHER" id="PTHR13544:SF0">
    <property type="entry name" value="THIOREDOXIN REDUCTASE-LIKE SELENOPROTEIN T"/>
    <property type="match status" value="1"/>
</dbReference>
<dbReference type="InterPro" id="IPR019389">
    <property type="entry name" value="Selenoprotein_T"/>
</dbReference>
<reference evidence="3" key="2">
    <citation type="submission" date="2025-08" db="UniProtKB">
        <authorList>
            <consortium name="Ensembl"/>
        </authorList>
    </citation>
    <scope>IDENTIFICATION</scope>
</reference>
<keyword evidence="2" id="KW-1133">Transmembrane helix</keyword>
<keyword evidence="2" id="KW-0472">Membrane</keyword>
<reference evidence="4" key="1">
    <citation type="submission" date="2017-10" db="EMBL/GenBank/DDBJ databases">
        <title>A new Pekin duck reference genome.</title>
        <authorList>
            <person name="Hou Z.-C."/>
            <person name="Zhou Z.-K."/>
            <person name="Zhu F."/>
            <person name="Hou S.-S."/>
        </authorList>
    </citation>
    <scope>NUCLEOTIDE SEQUENCE [LARGE SCALE GENOMIC DNA]</scope>
</reference>
<dbReference type="AlphaFoldDB" id="A0A493TXZ9"/>
<dbReference type="Proteomes" id="UP000016666">
    <property type="component" value="Unassembled WGS sequence"/>
</dbReference>
<keyword evidence="2" id="KW-0812">Transmembrane</keyword>
<evidence type="ECO:0000256" key="1">
    <source>
        <dbReference type="RuleBase" id="RU362086"/>
    </source>
</evidence>
<feature type="transmembrane region" description="Helical" evidence="2">
    <location>
        <begin position="23"/>
        <end position="44"/>
    </location>
</feature>
<dbReference type="GO" id="GO:0004791">
    <property type="term" value="F:thioredoxin-disulfide reductase (NADPH) activity"/>
    <property type="evidence" value="ECO:0007669"/>
    <property type="project" value="TreeGrafter"/>
</dbReference>
<protein>
    <recommendedName>
        <fullName evidence="1">Selenoprotein T</fullName>
    </recommendedName>
</protein>
<evidence type="ECO:0000313" key="3">
    <source>
        <dbReference type="Ensembl" id="ENSAPLP00000030445.1"/>
    </source>
</evidence>
<dbReference type="Ensembl" id="ENSAPLT00000025080.1">
    <property type="protein sequence ID" value="ENSAPLP00000030445.1"/>
    <property type="gene ID" value="ENSAPLG00000030684.1"/>
</dbReference>
<dbReference type="GO" id="GO:0045454">
    <property type="term" value="P:cell redox homeostasis"/>
    <property type="evidence" value="ECO:0007669"/>
    <property type="project" value="TreeGrafter"/>
</dbReference>
<accession>A0A493TXZ9</accession>
<dbReference type="STRING" id="8840.ENSAPLP00000030445"/>
<sequence length="173" mass="19325">MRVISQRYPDIRIEGENYLPQPIYRHIASFLSVFKLVLIGLIIVGKDPFAFFGMQAPSIWQWGQENKVYACMMVFFLSNMIENQCMSTGAFEITLNGEAQTFSSGSRGVCVQRSVGAVGQPSGWEGEGWWCEMGGFQDVTVCVMPSILKLQMLCVTVHDENCACLTVRSLTCI</sequence>